<feature type="compositionally biased region" description="Polar residues" evidence="6">
    <location>
        <begin position="47"/>
        <end position="60"/>
    </location>
</feature>
<dbReference type="InterPro" id="IPR024002">
    <property type="entry name" value="For/NO2_transpt_CS"/>
</dbReference>
<organism evidence="8 9">
    <name type="scientific">Tetradesmus obliquus</name>
    <name type="common">Green alga</name>
    <name type="synonym">Acutodesmus obliquus</name>
    <dbReference type="NCBI Taxonomy" id="3088"/>
    <lineage>
        <taxon>Eukaryota</taxon>
        <taxon>Viridiplantae</taxon>
        <taxon>Chlorophyta</taxon>
        <taxon>core chlorophytes</taxon>
        <taxon>Chlorophyceae</taxon>
        <taxon>CS clade</taxon>
        <taxon>Sphaeropleales</taxon>
        <taxon>Scenedesmaceae</taxon>
        <taxon>Tetradesmus</taxon>
    </lineage>
</organism>
<keyword evidence="2 7" id="KW-0812">Transmembrane</keyword>
<feature type="transmembrane region" description="Helical" evidence="7">
    <location>
        <begin position="105"/>
        <end position="127"/>
    </location>
</feature>
<dbReference type="Pfam" id="PF01226">
    <property type="entry name" value="Form_Nir_trans"/>
    <property type="match status" value="1"/>
</dbReference>
<dbReference type="EMBL" id="FNXT01001214">
    <property type="protein sequence ID" value="SZX74392.1"/>
    <property type="molecule type" value="Genomic_DNA"/>
</dbReference>
<dbReference type="PROSITE" id="PS01006">
    <property type="entry name" value="FORMATE_NITRITE_TP_2"/>
    <property type="match status" value="1"/>
</dbReference>
<reference evidence="8 9" key="1">
    <citation type="submission" date="2016-10" db="EMBL/GenBank/DDBJ databases">
        <authorList>
            <person name="Cai Z."/>
        </authorList>
    </citation>
    <scope>NUCLEOTIDE SEQUENCE [LARGE SCALE GENOMIC DNA]</scope>
</reference>
<sequence>MERPVRSSPQVDPNQASPTGFLGPVSADAALSKLAAAQPAVLRHADSSSGLQQHEQQQHGSHAGPAKHVAGQPFEKRSLVLSPAEIYAEIVHHGAVKATFPWHKLALLAIAAGCYCGFGFTLCLIVGGNAPKQWLEDFPGLFSLLFGAVGEWLEQQQQQQEQQQQQQPVRPLRRFPFSFTIILLCGAELYTSMCAYMMAAWWERKVTMRTCLRMWALSWLWNFVGCAIFVGLMYASGLYHHKDWYIKLLAVKKVSYSWVATLVRGIFANWLVCVATWQANAAQDLTGKAVAIWLPISAFAMLGFEHCIANQFLIPMGIALGAPVSARQFVVLNLIPATIGNWIGGAICMATVYAWVYGSPPQQLAAWWEQRRHRHGLQSDAVAVVTEPNNRGKGGKP</sequence>
<evidence type="ECO:0000256" key="1">
    <source>
        <dbReference type="ARBA" id="ARBA00004141"/>
    </source>
</evidence>
<evidence type="ECO:0000256" key="5">
    <source>
        <dbReference type="ARBA" id="ARBA00049660"/>
    </source>
</evidence>
<feature type="transmembrane region" description="Helical" evidence="7">
    <location>
        <begin position="214"/>
        <end position="235"/>
    </location>
</feature>
<dbReference type="InterPro" id="IPR000292">
    <property type="entry name" value="For/NO2_transpt"/>
</dbReference>
<evidence type="ECO:0000256" key="2">
    <source>
        <dbReference type="ARBA" id="ARBA00022692"/>
    </source>
</evidence>
<dbReference type="AlphaFoldDB" id="A0A383WB07"/>
<feature type="region of interest" description="Disordered" evidence="6">
    <location>
        <begin position="45"/>
        <end position="69"/>
    </location>
</feature>
<comment type="subcellular location">
    <subcellularLocation>
        <location evidence="1">Membrane</location>
        <topology evidence="1">Multi-pass membrane protein</topology>
    </subcellularLocation>
</comment>
<accession>A0A383WB07</accession>
<evidence type="ECO:0008006" key="10">
    <source>
        <dbReference type="Google" id="ProtNLM"/>
    </source>
</evidence>
<keyword evidence="9" id="KW-1185">Reference proteome</keyword>
<dbReference type="Gene3D" id="1.20.1080.10">
    <property type="entry name" value="Glycerol uptake facilitator protein"/>
    <property type="match status" value="2"/>
</dbReference>
<feature type="region of interest" description="Disordered" evidence="6">
    <location>
        <begin position="1"/>
        <end position="22"/>
    </location>
</feature>
<protein>
    <recommendedName>
        <fullName evidence="10">Formate/nitrite transporter</fullName>
    </recommendedName>
</protein>
<dbReference type="PANTHER" id="PTHR30520">
    <property type="entry name" value="FORMATE TRANSPORTER-RELATED"/>
    <property type="match status" value="1"/>
</dbReference>
<feature type="transmembrane region" description="Helical" evidence="7">
    <location>
        <begin position="255"/>
        <end position="277"/>
    </location>
</feature>
<gene>
    <name evidence="8" type="ORF">BQ4739_LOCUS14667</name>
</gene>
<evidence type="ECO:0000256" key="3">
    <source>
        <dbReference type="ARBA" id="ARBA00022989"/>
    </source>
</evidence>
<feature type="transmembrane region" description="Helical" evidence="7">
    <location>
        <begin position="177"/>
        <end position="202"/>
    </location>
</feature>
<dbReference type="Proteomes" id="UP000256970">
    <property type="component" value="Unassembled WGS sequence"/>
</dbReference>
<name>A0A383WB07_TETOB</name>
<dbReference type="GO" id="GO:0015499">
    <property type="term" value="F:formate transmembrane transporter activity"/>
    <property type="evidence" value="ECO:0007669"/>
    <property type="project" value="TreeGrafter"/>
</dbReference>
<evidence type="ECO:0000256" key="7">
    <source>
        <dbReference type="SAM" id="Phobius"/>
    </source>
</evidence>
<feature type="compositionally biased region" description="Polar residues" evidence="6">
    <location>
        <begin position="7"/>
        <end position="18"/>
    </location>
</feature>
<keyword evidence="4 7" id="KW-0472">Membrane</keyword>
<dbReference type="PANTHER" id="PTHR30520:SF6">
    <property type="entry name" value="FORMATE_NITRATE FAMILY TRANSPORTER (EUROFUNG)"/>
    <property type="match status" value="1"/>
</dbReference>
<evidence type="ECO:0000256" key="6">
    <source>
        <dbReference type="SAM" id="MobiDB-lite"/>
    </source>
</evidence>
<evidence type="ECO:0000313" key="8">
    <source>
        <dbReference type="EMBL" id="SZX74392.1"/>
    </source>
</evidence>
<dbReference type="GO" id="GO:0005886">
    <property type="term" value="C:plasma membrane"/>
    <property type="evidence" value="ECO:0007669"/>
    <property type="project" value="TreeGrafter"/>
</dbReference>
<comment type="similarity">
    <text evidence="5">Belongs to the FNT transporter (TC 1.A.16) family.</text>
</comment>
<feature type="transmembrane region" description="Helical" evidence="7">
    <location>
        <begin position="289"/>
        <end position="314"/>
    </location>
</feature>
<evidence type="ECO:0000256" key="4">
    <source>
        <dbReference type="ARBA" id="ARBA00023136"/>
    </source>
</evidence>
<keyword evidence="3 7" id="KW-1133">Transmembrane helix</keyword>
<feature type="transmembrane region" description="Helical" evidence="7">
    <location>
        <begin position="334"/>
        <end position="356"/>
    </location>
</feature>
<dbReference type="InterPro" id="IPR023271">
    <property type="entry name" value="Aquaporin-like"/>
</dbReference>
<proteinExistence type="inferred from homology"/>
<dbReference type="STRING" id="3088.A0A383WB07"/>
<evidence type="ECO:0000313" key="9">
    <source>
        <dbReference type="Proteomes" id="UP000256970"/>
    </source>
</evidence>